<reference evidence="1 2" key="1">
    <citation type="submission" date="2019-03" db="EMBL/GenBank/DDBJ databases">
        <title>Metabolic potential of uncultured bacteria and archaea associated with petroleum seepage in deep-sea sediments.</title>
        <authorList>
            <person name="Dong X."/>
            <person name="Hubert C."/>
        </authorList>
    </citation>
    <scope>NUCLEOTIDE SEQUENCE [LARGE SCALE GENOMIC DNA]</scope>
    <source>
        <strain evidence="1">E29_bin36</strain>
    </source>
</reference>
<dbReference type="EMBL" id="SOIP01000370">
    <property type="protein sequence ID" value="TET80107.1"/>
    <property type="molecule type" value="Genomic_DNA"/>
</dbReference>
<organism evidence="1 2">
    <name type="scientific">candidate division TA06 bacterium</name>
    <dbReference type="NCBI Taxonomy" id="2250710"/>
    <lineage>
        <taxon>Bacteria</taxon>
        <taxon>Bacteria division TA06</taxon>
    </lineage>
</organism>
<evidence type="ECO:0000313" key="1">
    <source>
        <dbReference type="EMBL" id="TET80107.1"/>
    </source>
</evidence>
<accession>A0A523XLH8</accession>
<dbReference type="AlphaFoldDB" id="A0A523XLH8"/>
<sequence>MKAEKIKAEFANLQTHMGSLRDSKFKMKCNVTYEDLLLVMDGGKRVARLHARNINNVHLEKKAIRIAALNFEINDDGDVSVVSGSIRLEVGNDSEAWYKELWG</sequence>
<proteinExistence type="predicted"/>
<gene>
    <name evidence="1" type="ORF">E3J38_06285</name>
</gene>
<protein>
    <submittedName>
        <fullName evidence="1">Uncharacterized protein</fullName>
    </submittedName>
</protein>
<name>A0A523XLH8_UNCT6</name>
<dbReference type="Proteomes" id="UP000315534">
    <property type="component" value="Unassembled WGS sequence"/>
</dbReference>
<comment type="caution">
    <text evidence="1">The sequence shown here is derived from an EMBL/GenBank/DDBJ whole genome shotgun (WGS) entry which is preliminary data.</text>
</comment>
<evidence type="ECO:0000313" key="2">
    <source>
        <dbReference type="Proteomes" id="UP000315534"/>
    </source>
</evidence>